<reference evidence="1 2" key="1">
    <citation type="journal article" date="2016" name="Nat. Commun.">
        <title>Thousands of microbial genomes shed light on interconnected biogeochemical processes in an aquifer system.</title>
        <authorList>
            <person name="Anantharaman K."/>
            <person name="Brown C.T."/>
            <person name="Hug L.A."/>
            <person name="Sharon I."/>
            <person name="Castelle C.J."/>
            <person name="Probst A.J."/>
            <person name="Thomas B.C."/>
            <person name="Singh A."/>
            <person name="Wilkins M.J."/>
            <person name="Karaoz U."/>
            <person name="Brodie E.L."/>
            <person name="Williams K.H."/>
            <person name="Hubbard S.S."/>
            <person name="Banfield J.F."/>
        </authorList>
    </citation>
    <scope>NUCLEOTIDE SEQUENCE [LARGE SCALE GENOMIC DNA]</scope>
</reference>
<comment type="caution">
    <text evidence="1">The sequence shown here is derived from an EMBL/GenBank/DDBJ whole genome shotgun (WGS) entry which is preliminary data.</text>
</comment>
<accession>A0A1F5ENX1</accession>
<organism evidence="1 2">
    <name type="scientific">Candidatus Campbellbacteria bacterium RIFCSPHIGHO2_12_FULL_35_10</name>
    <dbReference type="NCBI Taxonomy" id="1797578"/>
    <lineage>
        <taxon>Bacteria</taxon>
        <taxon>Candidatus Campbelliibacteriota</taxon>
    </lineage>
</organism>
<dbReference type="Proteomes" id="UP000185891">
    <property type="component" value="Unassembled WGS sequence"/>
</dbReference>
<name>A0A1F5ENX1_9BACT</name>
<evidence type="ECO:0000313" key="2">
    <source>
        <dbReference type="Proteomes" id="UP000185891"/>
    </source>
</evidence>
<sequence>MTETKKLEDLYTDSSLLDEEEIASTIFPLIAIQKNTKKIFIKSEESTHQQKIVAYVLAKKLLASNGEIESDRIFASEVLKDLGLKRGTVDGELGKLRKKRILITDKKTDGYEIPVYKIKEALEILTKNK</sequence>
<dbReference type="AlphaFoldDB" id="A0A1F5ENX1"/>
<protein>
    <submittedName>
        <fullName evidence="1">Uncharacterized protein</fullName>
    </submittedName>
</protein>
<dbReference type="EMBL" id="MFAA01000017">
    <property type="protein sequence ID" value="OGD69020.1"/>
    <property type="molecule type" value="Genomic_DNA"/>
</dbReference>
<evidence type="ECO:0000313" key="1">
    <source>
        <dbReference type="EMBL" id="OGD69020.1"/>
    </source>
</evidence>
<gene>
    <name evidence="1" type="ORF">A3E89_01155</name>
</gene>
<proteinExistence type="predicted"/>